<organism evidence="3 4">
    <name type="scientific">Tritrichomonas musculus</name>
    <dbReference type="NCBI Taxonomy" id="1915356"/>
    <lineage>
        <taxon>Eukaryota</taxon>
        <taxon>Metamonada</taxon>
        <taxon>Parabasalia</taxon>
        <taxon>Tritrichomonadida</taxon>
        <taxon>Tritrichomonadidae</taxon>
        <taxon>Tritrichomonas</taxon>
    </lineage>
</organism>
<name>A0ABR2JDG0_9EUKA</name>
<dbReference type="Pfam" id="PF00328">
    <property type="entry name" value="His_Phos_2"/>
    <property type="match status" value="1"/>
</dbReference>
<dbReference type="PANTHER" id="PTHR11567:SF110">
    <property type="entry name" value="2-PHOSPHOXYLOSE PHOSPHATASE 1"/>
    <property type="match status" value="1"/>
</dbReference>
<sequence length="404" mass="46211">MIINSSIPCSGTLIPPKPVSNGCLLMLFLITRHGARSPSQDWAKKEYAGNWECGNRFNTGFWRTPIVNGKKMDIYKNNPNEVEFLTEKEKQESSSFFDLSKNEYKVAFPPSCPNGNLLDLGVDQLVDLGKLYYHYLVNTTKLLPSKFNPKNILVRSSFVPRCVESAVAIINGMYPPENNSEILNITTGQYRNEPLCPYSESTDEFVELSKEFVKKDEFKKRKEYFEKLKNLHKYLNAKLDNEMDNLVVADFLNCFRCSGNELPLPPYNEKNSNDDEVALTKNDYEQLMSNMAFWEAGFLDFAGNLSYSPIFQLILEHIDKMFSMDEQTAKFILFSGHDVSISAIMVALGYLDLIAPPPFASHLAVELWQTEKPCLRFVYNGEVLQFKGKDLTPLDEFKSIFFPK</sequence>
<evidence type="ECO:0008006" key="5">
    <source>
        <dbReference type="Google" id="ProtNLM"/>
    </source>
</evidence>
<evidence type="ECO:0000313" key="3">
    <source>
        <dbReference type="EMBL" id="KAK8875597.1"/>
    </source>
</evidence>
<dbReference type="InterPro" id="IPR050645">
    <property type="entry name" value="Histidine_acid_phosphatase"/>
</dbReference>
<dbReference type="InterPro" id="IPR000560">
    <property type="entry name" value="His_Pase_clade-2"/>
</dbReference>
<reference evidence="3 4" key="1">
    <citation type="submission" date="2024-04" db="EMBL/GenBank/DDBJ databases">
        <title>Tritrichomonas musculus Genome.</title>
        <authorList>
            <person name="Alves-Ferreira E."/>
            <person name="Grigg M."/>
            <person name="Lorenzi H."/>
            <person name="Galac M."/>
        </authorList>
    </citation>
    <scope>NUCLEOTIDE SEQUENCE [LARGE SCALE GENOMIC DNA]</scope>
    <source>
        <strain evidence="3 4">EAF2021</strain>
    </source>
</reference>
<dbReference type="InterPro" id="IPR033379">
    <property type="entry name" value="Acid_Pase_AS"/>
</dbReference>
<dbReference type="Gene3D" id="3.40.50.1240">
    <property type="entry name" value="Phosphoglycerate mutase-like"/>
    <property type="match status" value="1"/>
</dbReference>
<dbReference type="Proteomes" id="UP001470230">
    <property type="component" value="Unassembled WGS sequence"/>
</dbReference>
<dbReference type="InterPro" id="IPR029033">
    <property type="entry name" value="His_PPase_superfam"/>
</dbReference>
<dbReference type="CDD" id="cd07061">
    <property type="entry name" value="HP_HAP_like"/>
    <property type="match status" value="1"/>
</dbReference>
<dbReference type="EMBL" id="JAPFFF010000012">
    <property type="protein sequence ID" value="KAK8875597.1"/>
    <property type="molecule type" value="Genomic_DNA"/>
</dbReference>
<keyword evidence="4" id="KW-1185">Reference proteome</keyword>
<evidence type="ECO:0000256" key="2">
    <source>
        <dbReference type="ARBA" id="ARBA00022801"/>
    </source>
</evidence>
<evidence type="ECO:0000256" key="1">
    <source>
        <dbReference type="ARBA" id="ARBA00005375"/>
    </source>
</evidence>
<accession>A0ABR2JDG0</accession>
<proteinExistence type="inferred from homology"/>
<dbReference type="PANTHER" id="PTHR11567">
    <property type="entry name" value="ACID PHOSPHATASE-RELATED"/>
    <property type="match status" value="1"/>
</dbReference>
<comment type="caution">
    <text evidence="3">The sequence shown here is derived from an EMBL/GenBank/DDBJ whole genome shotgun (WGS) entry which is preliminary data.</text>
</comment>
<comment type="similarity">
    <text evidence="1">Belongs to the histidine acid phosphatase family.</text>
</comment>
<protein>
    <recommendedName>
        <fullName evidence="5">Histidine acid phosphatase family protein</fullName>
    </recommendedName>
</protein>
<dbReference type="PROSITE" id="PS00616">
    <property type="entry name" value="HIS_ACID_PHOSPHAT_1"/>
    <property type="match status" value="1"/>
</dbReference>
<evidence type="ECO:0000313" key="4">
    <source>
        <dbReference type="Proteomes" id="UP001470230"/>
    </source>
</evidence>
<dbReference type="SUPFAM" id="SSF53254">
    <property type="entry name" value="Phosphoglycerate mutase-like"/>
    <property type="match status" value="1"/>
</dbReference>
<keyword evidence="2" id="KW-0378">Hydrolase</keyword>
<gene>
    <name evidence="3" type="ORF">M9Y10_005766</name>
</gene>